<comment type="caution">
    <text evidence="4">The sequence shown here is derived from an EMBL/GenBank/DDBJ whole genome shotgun (WGS) entry which is preliminary data.</text>
</comment>
<dbReference type="AlphaFoldDB" id="A0A9P8PVM6"/>
<protein>
    <recommendedName>
        <fullName evidence="2">Protein EFR3</fullName>
    </recommendedName>
</protein>
<dbReference type="Pfam" id="PF21072">
    <property type="entry name" value="EFR3"/>
    <property type="match status" value="1"/>
</dbReference>
<dbReference type="InterPro" id="IPR039786">
    <property type="entry name" value="EFR3"/>
</dbReference>
<sequence>MPLLFQPKHQRLILQCYPPGRGSDKKPNSSELSYLLYYASTRRVKLEKVGRFLEKKNQSDISHNRTGNIQVTLEIISALIKRCPDDLNVFAHNISAILISILDTNDLAVCQHAEPVFHTFCQTLESDLFSGNNEFVNTFTRLSESFINLGAHDSQANVNEWKAVSLKAAYSIANGQNLSNGNGSALVDKIIPLVFSNLDVERFEELDERSIRRLNTHVSDHFHSSAIQLGNGSSPIEEDLGDLAVDALKSFFANGSTSQIVTSTRSIATYLAKSSVPKKNIGVLIEMITVWVPVQLRFLILNILSGRLDKSGNENEQLVYLYAISSLLSSSISLVGLSVIDSLRQLLSLQSHLILSSEPNHNRRLILGYSDAIGSLSTHIYYQDQVLDIVNDIVVKLKEILTKNDENISNRSRNSLILVLLDNIKNTFVISNSKSTIQRSKVPLEIFVNNFSFSYFDVSPKDEESVKILTKYIDVLITDLTFEYLNLTDSSVPDHSNSIIAAQTNVVNQFFEEIESLSKFDDPLYASAFDSITKLIESFARVFGFSAFINFVPFFLNWQLDESKLKKRSSILLDNFGYSIGYSISKALRFDELLQLVLSRIEYRKLNHLWLINDNYPVERSEQSNELTVTSQDIRESIQSLNLEEYYEALFETHYKYNGAISTSVKLQQQADGDDPENFADTSYISNSNITINGNGAYSKALSLAMVVQNSENTSIKSVPLSARSFLTGKLNVPKVQELRKTISGIALKPSFDETNTGISKQKTDVVTLLNELNLDNDIQDRGNLTFY</sequence>
<reference evidence="4" key="1">
    <citation type="journal article" date="2021" name="Open Biol.">
        <title>Shared evolutionary footprints suggest mitochondrial oxidative damage underlies multiple complex I losses in fungi.</title>
        <authorList>
            <person name="Schikora-Tamarit M.A."/>
            <person name="Marcet-Houben M."/>
            <person name="Nosek J."/>
            <person name="Gabaldon T."/>
        </authorList>
    </citation>
    <scope>NUCLEOTIDE SEQUENCE</scope>
    <source>
        <strain evidence="4">CBS6341</strain>
    </source>
</reference>
<dbReference type="EMBL" id="JAEUBF010000443">
    <property type="protein sequence ID" value="KAH3678432.1"/>
    <property type="molecule type" value="Genomic_DNA"/>
</dbReference>
<accession>A0A9P8PVM6</accession>
<keyword evidence="3" id="KW-0812">Transmembrane</keyword>
<keyword evidence="5" id="KW-1185">Reference proteome</keyword>
<evidence type="ECO:0000256" key="2">
    <source>
        <dbReference type="ARBA" id="ARBA00017967"/>
    </source>
</evidence>
<dbReference type="InterPro" id="IPR016024">
    <property type="entry name" value="ARM-type_fold"/>
</dbReference>
<name>A0A9P8PVM6_9ASCO</name>
<keyword evidence="3" id="KW-1133">Transmembrane helix</keyword>
<organism evidence="4 5">
    <name type="scientific">Wickerhamomyces mucosus</name>
    <dbReference type="NCBI Taxonomy" id="1378264"/>
    <lineage>
        <taxon>Eukaryota</taxon>
        <taxon>Fungi</taxon>
        <taxon>Dikarya</taxon>
        <taxon>Ascomycota</taxon>
        <taxon>Saccharomycotina</taxon>
        <taxon>Saccharomycetes</taxon>
        <taxon>Phaffomycetales</taxon>
        <taxon>Wickerhamomycetaceae</taxon>
        <taxon>Wickerhamomyces</taxon>
    </lineage>
</organism>
<evidence type="ECO:0000256" key="1">
    <source>
        <dbReference type="ARBA" id="ARBA00010216"/>
    </source>
</evidence>
<comment type="similarity">
    <text evidence="1">Belongs to the EFR3 family.</text>
</comment>
<feature type="transmembrane region" description="Helical" evidence="3">
    <location>
        <begin position="281"/>
        <end position="300"/>
    </location>
</feature>
<dbReference type="SUPFAM" id="SSF48371">
    <property type="entry name" value="ARM repeat"/>
    <property type="match status" value="1"/>
</dbReference>
<dbReference type="GO" id="GO:0005886">
    <property type="term" value="C:plasma membrane"/>
    <property type="evidence" value="ECO:0007669"/>
    <property type="project" value="TreeGrafter"/>
</dbReference>
<dbReference type="Proteomes" id="UP000769528">
    <property type="component" value="Unassembled WGS sequence"/>
</dbReference>
<reference evidence="4" key="2">
    <citation type="submission" date="2021-01" db="EMBL/GenBank/DDBJ databases">
        <authorList>
            <person name="Schikora-Tamarit M.A."/>
        </authorList>
    </citation>
    <scope>NUCLEOTIDE SEQUENCE</scope>
    <source>
        <strain evidence="4">CBS6341</strain>
    </source>
</reference>
<dbReference type="GO" id="GO:0072659">
    <property type="term" value="P:protein localization to plasma membrane"/>
    <property type="evidence" value="ECO:0007669"/>
    <property type="project" value="InterPro"/>
</dbReference>
<gene>
    <name evidence="4" type="ORF">WICMUC_001449</name>
</gene>
<evidence type="ECO:0000313" key="5">
    <source>
        <dbReference type="Proteomes" id="UP000769528"/>
    </source>
</evidence>
<feature type="transmembrane region" description="Helical" evidence="3">
    <location>
        <begin position="320"/>
        <end position="340"/>
    </location>
</feature>
<evidence type="ECO:0000256" key="3">
    <source>
        <dbReference type="SAM" id="Phobius"/>
    </source>
</evidence>
<proteinExistence type="inferred from homology"/>
<evidence type="ECO:0000313" key="4">
    <source>
        <dbReference type="EMBL" id="KAH3678432.1"/>
    </source>
</evidence>
<dbReference type="PANTHER" id="PTHR47766:SF1">
    <property type="entry name" value="PROTEIN EFR3"/>
    <property type="match status" value="1"/>
</dbReference>
<keyword evidence="3" id="KW-0472">Membrane</keyword>
<dbReference type="InterPro" id="IPR049150">
    <property type="entry name" value="EFR3_HEAT-like_rpt"/>
</dbReference>
<dbReference type="PANTHER" id="PTHR47766">
    <property type="entry name" value="PROTEIN EFR3"/>
    <property type="match status" value="1"/>
</dbReference>
<dbReference type="OrthoDB" id="19232at2759"/>